<reference evidence="2" key="1">
    <citation type="submission" date="2023-10" db="EMBL/GenBank/DDBJ databases">
        <title>Chromosome-level genome of the transformable northern wattle, Acacia crassicarpa.</title>
        <authorList>
            <person name="Massaro I."/>
            <person name="Sinha N.R."/>
            <person name="Poethig S."/>
            <person name="Leichty A.R."/>
        </authorList>
    </citation>
    <scope>NUCLEOTIDE SEQUENCE</scope>
    <source>
        <strain evidence="2">Acra3RX</strain>
        <tissue evidence="2">Leaf</tissue>
    </source>
</reference>
<proteinExistence type="predicted"/>
<dbReference type="EMBL" id="JAWXYG010000002">
    <property type="protein sequence ID" value="KAK4280792.1"/>
    <property type="molecule type" value="Genomic_DNA"/>
</dbReference>
<evidence type="ECO:0000313" key="2">
    <source>
        <dbReference type="EMBL" id="KAK4280792.1"/>
    </source>
</evidence>
<sequence>MCSETSPPRLSFSNDLPVSPINHHVDLPCRRDTSLMTMMDSNSEFEFEFNNTRNSVHSESSSADELFSNGIILPIQIQNQPTTKKHTLAGEPSYSRLPPRPCSSPVEKTKKQSTKESHSRSFWGFGRSKSMNCDTKKSLFSSSSSLPRSNSTGTATNPKGTNSRDYGKNHGGSSPYPVQKSGSGKGYGGSYYGDGLRVSPVLNIPTPYISKGTANLFNLGSFLRVGKAKKTKN</sequence>
<dbReference type="PANTHER" id="PTHR36757:SF4">
    <property type="entry name" value="DUF4005 DOMAIN-CONTAINING PROTEIN"/>
    <property type="match status" value="1"/>
</dbReference>
<feature type="region of interest" description="Disordered" evidence="1">
    <location>
        <begin position="139"/>
        <end position="182"/>
    </location>
</feature>
<dbReference type="AlphaFoldDB" id="A0AAE1N0W1"/>
<feature type="compositionally biased region" description="Basic and acidic residues" evidence="1">
    <location>
        <begin position="107"/>
        <end position="119"/>
    </location>
</feature>
<feature type="compositionally biased region" description="Polar residues" evidence="1">
    <location>
        <begin position="152"/>
        <end position="164"/>
    </location>
</feature>
<comment type="caution">
    <text evidence="2">The sequence shown here is derived from an EMBL/GenBank/DDBJ whole genome shotgun (WGS) entry which is preliminary data.</text>
</comment>
<gene>
    <name evidence="2" type="ORF">QN277_012368</name>
</gene>
<accession>A0AAE1N0W1</accession>
<name>A0AAE1N0W1_9FABA</name>
<evidence type="ECO:0000256" key="1">
    <source>
        <dbReference type="SAM" id="MobiDB-lite"/>
    </source>
</evidence>
<protein>
    <submittedName>
        <fullName evidence="2">Uncharacterized protein</fullName>
    </submittedName>
</protein>
<feature type="region of interest" description="Disordered" evidence="1">
    <location>
        <begin position="81"/>
        <end position="122"/>
    </location>
</feature>
<feature type="compositionally biased region" description="Low complexity" evidence="1">
    <location>
        <begin position="139"/>
        <end position="151"/>
    </location>
</feature>
<evidence type="ECO:0000313" key="3">
    <source>
        <dbReference type="Proteomes" id="UP001293593"/>
    </source>
</evidence>
<dbReference type="PANTHER" id="PTHR36757">
    <property type="entry name" value="BNAANNG22500D PROTEIN"/>
    <property type="match status" value="1"/>
</dbReference>
<keyword evidence="3" id="KW-1185">Reference proteome</keyword>
<dbReference type="Proteomes" id="UP001293593">
    <property type="component" value="Unassembled WGS sequence"/>
</dbReference>
<organism evidence="2 3">
    <name type="scientific">Acacia crassicarpa</name>
    <name type="common">northern wattle</name>
    <dbReference type="NCBI Taxonomy" id="499986"/>
    <lineage>
        <taxon>Eukaryota</taxon>
        <taxon>Viridiplantae</taxon>
        <taxon>Streptophyta</taxon>
        <taxon>Embryophyta</taxon>
        <taxon>Tracheophyta</taxon>
        <taxon>Spermatophyta</taxon>
        <taxon>Magnoliopsida</taxon>
        <taxon>eudicotyledons</taxon>
        <taxon>Gunneridae</taxon>
        <taxon>Pentapetalae</taxon>
        <taxon>rosids</taxon>
        <taxon>fabids</taxon>
        <taxon>Fabales</taxon>
        <taxon>Fabaceae</taxon>
        <taxon>Caesalpinioideae</taxon>
        <taxon>mimosoid clade</taxon>
        <taxon>Acacieae</taxon>
        <taxon>Acacia</taxon>
    </lineage>
</organism>